<evidence type="ECO:0000256" key="6">
    <source>
        <dbReference type="ARBA" id="ARBA00022813"/>
    </source>
</evidence>
<keyword evidence="7 8" id="KW-0012">Acyltransferase</keyword>
<feature type="chain" id="PRO_5034726561" description="Arginine biosynthesis bifunctional protein ArgJ alpha chain" evidence="8">
    <location>
        <begin position="1"/>
        <end position="182"/>
    </location>
</feature>
<evidence type="ECO:0000256" key="7">
    <source>
        <dbReference type="ARBA" id="ARBA00023315"/>
    </source>
</evidence>
<comment type="catalytic activity">
    <reaction evidence="8">
        <text>N(2)-acetyl-L-ornithine + L-glutamate = N-acetyl-L-glutamate + L-ornithine</text>
        <dbReference type="Rhea" id="RHEA:15349"/>
        <dbReference type="ChEBI" id="CHEBI:29985"/>
        <dbReference type="ChEBI" id="CHEBI:44337"/>
        <dbReference type="ChEBI" id="CHEBI:46911"/>
        <dbReference type="ChEBI" id="CHEBI:57805"/>
        <dbReference type="EC" id="2.3.1.35"/>
    </reaction>
</comment>
<protein>
    <recommendedName>
        <fullName evidence="8">Arginine biosynthesis bifunctional protein ArgJ</fullName>
    </recommendedName>
    <domain>
        <recommendedName>
            <fullName evidence="8">Glutamate N-acetyltransferase</fullName>
            <ecNumber evidence="8">2.3.1.35</ecNumber>
        </recommendedName>
        <alternativeName>
            <fullName evidence="8">Ornithine acetyltransferase</fullName>
            <shortName evidence="8">OATase</shortName>
        </alternativeName>
        <alternativeName>
            <fullName evidence="8">Ornithine transacetylase</fullName>
        </alternativeName>
    </domain>
    <domain>
        <recommendedName>
            <fullName evidence="8">Amino-acid acetyltransferase</fullName>
            <ecNumber evidence="8">2.3.1.1</ecNumber>
        </recommendedName>
        <alternativeName>
            <fullName evidence="8">N-acetylglutamate synthase</fullName>
            <shortName evidence="8">AGSase</shortName>
        </alternativeName>
    </domain>
    <component>
        <recommendedName>
            <fullName evidence="8">Arginine biosynthesis bifunctional protein ArgJ alpha chain</fullName>
        </recommendedName>
    </component>
    <component>
        <recommendedName>
            <fullName evidence="8">Arginine biosynthesis bifunctional protein ArgJ beta chain</fullName>
        </recommendedName>
    </component>
</protein>
<proteinExistence type="inferred from homology"/>
<evidence type="ECO:0000256" key="1">
    <source>
        <dbReference type="ARBA" id="ARBA00004496"/>
    </source>
</evidence>
<evidence type="ECO:0000256" key="3">
    <source>
        <dbReference type="ARBA" id="ARBA00011475"/>
    </source>
</evidence>
<dbReference type="PANTHER" id="PTHR23100:SF0">
    <property type="entry name" value="ARGININE BIOSYNTHESIS BIFUNCTIONAL PROTEIN ARGJ, MITOCHONDRIAL"/>
    <property type="match status" value="1"/>
</dbReference>
<comment type="subunit">
    <text evidence="3 8">Heterotetramer of two alpha and two beta chains.</text>
</comment>
<comment type="similarity">
    <text evidence="2 8">Belongs to the ArgJ family.</text>
</comment>
<keyword evidence="8" id="KW-0028">Amino-acid biosynthesis</keyword>
<dbReference type="CDD" id="cd02152">
    <property type="entry name" value="OAT"/>
    <property type="match status" value="1"/>
</dbReference>
<feature type="binding site" evidence="8">
    <location>
        <position position="149"/>
    </location>
    <ligand>
        <name>substrate</name>
    </ligand>
</feature>
<dbReference type="Proteomes" id="UP000429211">
    <property type="component" value="Unassembled WGS sequence"/>
</dbReference>
<name>A0A6N2SMH0_9BIFI</name>
<comment type="pathway">
    <text evidence="8">Amino-acid biosynthesis; L-arginine biosynthesis; N(2)-acetyl-L-ornithine from L-glutamate: step 1/4.</text>
</comment>
<dbReference type="Gene3D" id="3.60.70.12">
    <property type="entry name" value="L-amino peptidase D-ALA esterase/amidase"/>
    <property type="match status" value="1"/>
</dbReference>
<dbReference type="EC" id="2.3.1.35" evidence="8"/>
<organism evidence="10">
    <name type="scientific">Bifidobacterium dentium</name>
    <dbReference type="NCBI Taxonomy" id="1689"/>
    <lineage>
        <taxon>Bacteria</taxon>
        <taxon>Bacillati</taxon>
        <taxon>Actinomycetota</taxon>
        <taxon>Actinomycetes</taxon>
        <taxon>Bifidobacteriales</taxon>
        <taxon>Bifidobacteriaceae</taxon>
        <taxon>Bifidobacterium</taxon>
    </lineage>
</organism>
<accession>A0A6N2SMH0</accession>
<keyword evidence="8" id="KW-0055">Arginine biosynthesis</keyword>
<comment type="function">
    <text evidence="8">Catalyzes two activities which are involved in the cyclic version of arginine biosynthesis: the synthesis of N-acetylglutamate from glutamate and acetyl-CoA as the acetyl donor, and of ornithine by transacetylation between N(2)-acetylornithine and glutamate.</text>
</comment>
<dbReference type="GO" id="GO:0004042">
    <property type="term" value="F:L-glutamate N-acetyltransferase activity"/>
    <property type="evidence" value="ECO:0007669"/>
    <property type="project" value="UniProtKB-UniRule"/>
</dbReference>
<feature type="active site" description="Nucleophile" evidence="8">
    <location>
        <position position="183"/>
    </location>
</feature>
<reference evidence="9 11" key="1">
    <citation type="journal article" date="2019" name="Nat. Med.">
        <title>A library of human gut bacterial isolates paired with longitudinal multiomics data enables mechanistic microbiome research.</title>
        <authorList>
            <person name="Poyet M."/>
            <person name="Groussin M."/>
            <person name="Gibbons S.M."/>
            <person name="Avila-Pacheco J."/>
            <person name="Jiang X."/>
            <person name="Kearney S.M."/>
            <person name="Perrotta A.R."/>
            <person name="Berdy B."/>
            <person name="Zhao S."/>
            <person name="Lieberman T.D."/>
            <person name="Swanson P.K."/>
            <person name="Smith M."/>
            <person name="Roesemann S."/>
            <person name="Alexander J.E."/>
            <person name="Rich S.A."/>
            <person name="Livny J."/>
            <person name="Vlamakis H."/>
            <person name="Clish C."/>
            <person name="Bullock K."/>
            <person name="Deik A."/>
            <person name="Scott J."/>
            <person name="Pierce K.A."/>
            <person name="Xavier R.J."/>
            <person name="Alm E.J."/>
        </authorList>
    </citation>
    <scope>NUCLEOTIDE SEQUENCE [LARGE SCALE GENOMIC DNA]</scope>
    <source>
        <strain evidence="9 11">BIOML-A2</strain>
    </source>
</reference>
<feature type="binding site" evidence="8">
    <location>
        <position position="172"/>
    </location>
    <ligand>
        <name>substrate</name>
    </ligand>
</feature>
<dbReference type="InterPro" id="IPR042195">
    <property type="entry name" value="ArgJ_beta_C"/>
</dbReference>
<evidence type="ECO:0000256" key="8">
    <source>
        <dbReference type="HAMAP-Rule" id="MF_01106"/>
    </source>
</evidence>
<comment type="pathway">
    <text evidence="8">Amino-acid biosynthesis; L-arginine biosynthesis; L-ornithine and N-acetyl-L-glutamate from L-glutamate and N(2)-acetyl-L-ornithine (cyclic): step 1/1.</text>
</comment>
<dbReference type="AlphaFoldDB" id="A0A6N2SMH0"/>
<evidence type="ECO:0000313" key="10">
    <source>
        <dbReference type="EMBL" id="VYS94667.1"/>
    </source>
</evidence>
<keyword evidence="6 8" id="KW-0068">Autocatalytic cleavage</keyword>
<evidence type="ECO:0000256" key="2">
    <source>
        <dbReference type="ARBA" id="ARBA00006774"/>
    </source>
</evidence>
<keyword evidence="4 8" id="KW-0963">Cytoplasm</keyword>
<dbReference type="HAMAP" id="MF_01106">
    <property type="entry name" value="ArgJ"/>
    <property type="match status" value="1"/>
</dbReference>
<feature type="binding site" evidence="8">
    <location>
        <position position="390"/>
    </location>
    <ligand>
        <name>substrate</name>
    </ligand>
</feature>
<feature type="chain" id="PRO_5034726560" description="Arginine biosynthesis bifunctional protein ArgJ beta chain" evidence="8">
    <location>
        <begin position="183"/>
        <end position="390"/>
    </location>
</feature>
<dbReference type="EMBL" id="CACRSP010000003">
    <property type="protein sequence ID" value="VYS94667.1"/>
    <property type="molecule type" value="Genomic_DNA"/>
</dbReference>
<dbReference type="RefSeq" id="WP_003839881.1">
    <property type="nucleotide sequence ID" value="NZ_BCYE01000008.1"/>
</dbReference>
<gene>
    <name evidence="8 10" type="primary">argJ</name>
    <name evidence="10" type="ORF">BDLFYP24_01595</name>
    <name evidence="9" type="ORF">GBB04_06120</name>
</gene>
<dbReference type="SUPFAM" id="SSF56266">
    <property type="entry name" value="DmpA/ArgJ-like"/>
    <property type="match status" value="1"/>
</dbReference>
<comment type="catalytic activity">
    <reaction evidence="8">
        <text>L-glutamate + acetyl-CoA = N-acetyl-L-glutamate + CoA + H(+)</text>
        <dbReference type="Rhea" id="RHEA:24292"/>
        <dbReference type="ChEBI" id="CHEBI:15378"/>
        <dbReference type="ChEBI" id="CHEBI:29985"/>
        <dbReference type="ChEBI" id="CHEBI:44337"/>
        <dbReference type="ChEBI" id="CHEBI:57287"/>
        <dbReference type="ChEBI" id="CHEBI:57288"/>
        <dbReference type="EC" id="2.3.1.1"/>
    </reaction>
</comment>
<dbReference type="Gene3D" id="3.10.20.340">
    <property type="entry name" value="ArgJ beta chain, C-terminal domain"/>
    <property type="match status" value="1"/>
</dbReference>
<reference evidence="10" key="2">
    <citation type="submission" date="2019-11" db="EMBL/GenBank/DDBJ databases">
        <authorList>
            <person name="Feng L."/>
        </authorList>
    </citation>
    <scope>NUCLEOTIDE SEQUENCE</scope>
    <source>
        <strain evidence="10">BdentiumLFYP24</strain>
    </source>
</reference>
<evidence type="ECO:0000256" key="4">
    <source>
        <dbReference type="ARBA" id="ARBA00022490"/>
    </source>
</evidence>
<feature type="site" description="Involved in the stabilization of negative charge on the oxyanion by the formation of the oxyanion hole" evidence="8">
    <location>
        <position position="111"/>
    </location>
</feature>
<dbReference type="UniPathway" id="UPA00068">
    <property type="reaction ID" value="UER00106"/>
</dbReference>
<dbReference type="EC" id="2.3.1.1" evidence="8"/>
<dbReference type="PANTHER" id="PTHR23100">
    <property type="entry name" value="ARGININE BIOSYNTHESIS BIFUNCTIONAL PROTEIN ARGJ"/>
    <property type="match status" value="1"/>
</dbReference>
<dbReference type="GO" id="GO:0006592">
    <property type="term" value="P:ornithine biosynthetic process"/>
    <property type="evidence" value="ECO:0007669"/>
    <property type="project" value="TreeGrafter"/>
</dbReference>
<dbReference type="GO" id="GO:0006526">
    <property type="term" value="P:L-arginine biosynthetic process"/>
    <property type="evidence" value="ECO:0007669"/>
    <property type="project" value="UniProtKB-UniRule"/>
</dbReference>
<feature type="binding site" evidence="8">
    <location>
        <position position="385"/>
    </location>
    <ligand>
        <name>substrate</name>
    </ligand>
</feature>
<dbReference type="OMA" id="WGRIVMA"/>
<dbReference type="EMBL" id="WDPD01000005">
    <property type="protein sequence ID" value="KAB7460641.1"/>
    <property type="molecule type" value="Genomic_DNA"/>
</dbReference>
<dbReference type="NCBIfam" id="TIGR00120">
    <property type="entry name" value="ArgJ"/>
    <property type="match status" value="1"/>
</dbReference>
<keyword evidence="8" id="KW-0511">Multifunctional enzyme</keyword>
<feature type="site" description="Involved in the stabilization of negative charge on the oxyanion by the formation of the oxyanion hole" evidence="8">
    <location>
        <position position="110"/>
    </location>
</feature>
<dbReference type="GO" id="GO:0004358">
    <property type="term" value="F:L-glutamate N-acetyltransferase activity, acting on acetyl-L-ornithine as donor"/>
    <property type="evidence" value="ECO:0007669"/>
    <property type="project" value="UniProtKB-UniRule"/>
</dbReference>
<dbReference type="FunFam" id="3.10.20.340:FF:000003">
    <property type="entry name" value="Arginine biosynthesis bifunctional protein ArgJ"/>
    <property type="match status" value="1"/>
</dbReference>
<dbReference type="GeneID" id="31606488"/>
<keyword evidence="5 8" id="KW-0808">Transferase</keyword>
<dbReference type="Pfam" id="PF01960">
    <property type="entry name" value="ArgJ"/>
    <property type="match status" value="1"/>
</dbReference>
<dbReference type="NCBIfam" id="NF003802">
    <property type="entry name" value="PRK05388.1"/>
    <property type="match status" value="1"/>
</dbReference>
<sequence>MSVTFAQGFSAAGVAAGISAVEGKKDMALVVNNGPLDAAAAVFTTNRFCAAPVQWSRKVVADGHVKAVILNSGGANACTGKPGYEQSQATAEKVAELLGASANDVAVCSTGLIGELLPLDHVLSGTEAAFAALSDSVEAGENASYAIMTTDTKPKTVELEGSTGFRVGGMVKGSGMIAPQLATMLCVITTDAVVNAGQLQAALNAGVEMSFNRIDVDGCMSTNDTVLLLASGASGVEPDPDEFNDLVAKATASLARQIVGDGEGASHDIRVKVTGATTEDAALACGRAVAASNLLKCAIAGNDPNWGRILSSLGTVSPEDAPFDAEKVTVDVNGVRICENGGAGRDRSEVDMTPREVHIDIDLNEGDAEASVWTDDLTHEYVHINADYES</sequence>
<dbReference type="InterPro" id="IPR002813">
    <property type="entry name" value="Arg_biosynth_ArgJ"/>
</dbReference>
<evidence type="ECO:0000313" key="11">
    <source>
        <dbReference type="Proteomes" id="UP000429211"/>
    </source>
</evidence>
<feature type="site" description="Cleavage; by autolysis" evidence="8">
    <location>
        <begin position="182"/>
        <end position="183"/>
    </location>
</feature>
<dbReference type="InterPro" id="IPR016117">
    <property type="entry name" value="ArgJ-like_dom_sf"/>
</dbReference>
<evidence type="ECO:0000256" key="5">
    <source>
        <dbReference type="ARBA" id="ARBA00022679"/>
    </source>
</evidence>
<feature type="binding site" evidence="8">
    <location>
        <position position="263"/>
    </location>
    <ligand>
        <name>substrate</name>
    </ligand>
</feature>
<evidence type="ECO:0000313" key="9">
    <source>
        <dbReference type="EMBL" id="KAB7460641.1"/>
    </source>
</evidence>
<comment type="subcellular location">
    <subcellularLocation>
        <location evidence="1 8">Cytoplasm</location>
    </subcellularLocation>
</comment>
<dbReference type="GO" id="GO:0005737">
    <property type="term" value="C:cytoplasm"/>
    <property type="evidence" value="ECO:0007669"/>
    <property type="project" value="UniProtKB-SubCell"/>
</dbReference>
<feature type="binding site" evidence="8">
    <location>
        <position position="183"/>
    </location>
    <ligand>
        <name>substrate</name>
    </ligand>
</feature>